<dbReference type="AlphaFoldDB" id="A0A9D1IJZ3"/>
<dbReference type="InterPro" id="IPR021958">
    <property type="entry name" value="DUF3575"/>
</dbReference>
<name>A0A9D1IJZ3_9BACT</name>
<gene>
    <name evidence="1" type="ORF">IAD18_04920</name>
</gene>
<reference evidence="1" key="1">
    <citation type="submission" date="2020-10" db="EMBL/GenBank/DDBJ databases">
        <authorList>
            <person name="Gilroy R."/>
        </authorList>
    </citation>
    <scope>NUCLEOTIDE SEQUENCE</scope>
    <source>
        <strain evidence="1">17073</strain>
    </source>
</reference>
<sequence>MLTLLSVVFSTPIGISQNLTDERAKYVDNSPTWAVKTNLVGWAAAASINAGAEVKIAPKWTLNMDVSYNPFQYRSNKKLKHILVAPEARWWLCAPYSGHFIGGNLMYSHYNAGGMNVPFVDDLKNYRYQGNLYGVGFVYGYHLVLSPRWSIEFEAGLGYGFTKYKKYDCPVCGAWRADEKKHMLMPTKFAISVVYVIK</sequence>
<dbReference type="EMBL" id="DVMS01000141">
    <property type="protein sequence ID" value="HIU38990.1"/>
    <property type="molecule type" value="Genomic_DNA"/>
</dbReference>
<accession>A0A9D1IJZ3</accession>
<organism evidence="1 2">
    <name type="scientific">Candidatus Limisoma intestinavium</name>
    <dbReference type="NCBI Taxonomy" id="2840856"/>
    <lineage>
        <taxon>Bacteria</taxon>
        <taxon>Pseudomonadati</taxon>
        <taxon>Bacteroidota</taxon>
        <taxon>Bacteroidia</taxon>
        <taxon>Bacteroidales</taxon>
        <taxon>Candidatus Limisoma</taxon>
    </lineage>
</organism>
<proteinExistence type="predicted"/>
<evidence type="ECO:0000313" key="1">
    <source>
        <dbReference type="EMBL" id="HIU38990.1"/>
    </source>
</evidence>
<dbReference type="Proteomes" id="UP000824076">
    <property type="component" value="Unassembled WGS sequence"/>
</dbReference>
<comment type="caution">
    <text evidence="1">The sequence shown here is derived from an EMBL/GenBank/DDBJ whole genome shotgun (WGS) entry which is preliminary data.</text>
</comment>
<reference evidence="1" key="2">
    <citation type="journal article" date="2021" name="PeerJ">
        <title>Extensive microbial diversity within the chicken gut microbiome revealed by metagenomics and culture.</title>
        <authorList>
            <person name="Gilroy R."/>
            <person name="Ravi A."/>
            <person name="Getino M."/>
            <person name="Pursley I."/>
            <person name="Horton D.L."/>
            <person name="Alikhan N.F."/>
            <person name="Baker D."/>
            <person name="Gharbi K."/>
            <person name="Hall N."/>
            <person name="Watson M."/>
            <person name="Adriaenssens E.M."/>
            <person name="Foster-Nyarko E."/>
            <person name="Jarju S."/>
            <person name="Secka A."/>
            <person name="Antonio M."/>
            <person name="Oren A."/>
            <person name="Chaudhuri R.R."/>
            <person name="La Ragione R."/>
            <person name="Hildebrand F."/>
            <person name="Pallen M.J."/>
        </authorList>
    </citation>
    <scope>NUCLEOTIDE SEQUENCE</scope>
    <source>
        <strain evidence="1">17073</strain>
    </source>
</reference>
<dbReference type="SUPFAM" id="SSF103515">
    <property type="entry name" value="Autotransporter"/>
    <property type="match status" value="1"/>
</dbReference>
<protein>
    <submittedName>
        <fullName evidence="1">DUF3575 domain-containing protein</fullName>
    </submittedName>
</protein>
<dbReference type="InterPro" id="IPR036709">
    <property type="entry name" value="Autotransporte_beta_dom_sf"/>
</dbReference>
<dbReference type="Pfam" id="PF12099">
    <property type="entry name" value="DUF3575"/>
    <property type="match status" value="1"/>
</dbReference>
<dbReference type="Gene3D" id="2.40.128.130">
    <property type="entry name" value="Autotransporter beta-domain"/>
    <property type="match status" value="1"/>
</dbReference>
<evidence type="ECO:0000313" key="2">
    <source>
        <dbReference type="Proteomes" id="UP000824076"/>
    </source>
</evidence>